<keyword evidence="1" id="KW-0472">Membrane</keyword>
<protein>
    <submittedName>
        <fullName evidence="2">PepSY domain-containing protein</fullName>
    </submittedName>
</protein>
<sequence length="497" mass="54800">MKRDELDVLTTQTGQRKTSVLGWLNRWHKKLAWIAGIAVIFWGLTGVLHPIMSALTPNVHPLPVALSLPADLQVVPPASLRLPAGAVQSLRLRMWGDDTPAWRIGMQAQPVGIWFDARNGQVLANADAQEAERLARALVGDPQSAIRSLTPITEFSRSYPSINKILPVWRVEFVRDDGMVAFVDTEGRRLASLSDNTKRSLMPIFSLLHTWSWASEPVKKLGMTLVLLVALLSMIGGLAMYWLRYRRQTLKATQPALRRFHRGLGVAAGLAGLVITFSGLTHLWLQRAPFQAAAPQPLTVLPELHHMPVGVSSLIAVNVGAKGYWLVEQSDKNAAVNTGGGHQHGAHHAASALPTYLNEHGAVEEGIAARHAMQMLRQLAPKEAQVHSANLQSLTLITQFGGEYGFFQKRLPVYRVDLATPSAASWYLEPATGTFSTRVENSDRFEGYLFANLHKWHWLDGLGKTSRDVILASFAALNVVLAVCGLWLLRRRKVGKN</sequence>
<dbReference type="KEGG" id="cfon:HZU75_03935"/>
<keyword evidence="1" id="KW-1133">Transmembrane helix</keyword>
<dbReference type="InterPro" id="IPR005625">
    <property type="entry name" value="PepSY-ass_TM"/>
</dbReference>
<evidence type="ECO:0000256" key="1">
    <source>
        <dbReference type="SAM" id="Phobius"/>
    </source>
</evidence>
<organism evidence="2 3">
    <name type="scientific">Chitinibacter fontanus</name>
    <dbReference type="NCBI Taxonomy" id="1737446"/>
    <lineage>
        <taxon>Bacteria</taxon>
        <taxon>Pseudomonadati</taxon>
        <taxon>Pseudomonadota</taxon>
        <taxon>Betaproteobacteria</taxon>
        <taxon>Neisseriales</taxon>
        <taxon>Chitinibacteraceae</taxon>
        <taxon>Chitinibacter</taxon>
    </lineage>
</organism>
<dbReference type="EMBL" id="CP058952">
    <property type="protein sequence ID" value="QLI80749.1"/>
    <property type="molecule type" value="Genomic_DNA"/>
</dbReference>
<dbReference type="AlphaFoldDB" id="A0A7D5ZF66"/>
<dbReference type="RefSeq" id="WP_180307883.1">
    <property type="nucleotide sequence ID" value="NZ_CP058952.1"/>
</dbReference>
<name>A0A7D5ZF66_9NEIS</name>
<feature type="transmembrane region" description="Helical" evidence="1">
    <location>
        <begin position="264"/>
        <end position="285"/>
    </location>
</feature>
<dbReference type="Pfam" id="PF03929">
    <property type="entry name" value="PepSY_TM"/>
    <property type="match status" value="1"/>
</dbReference>
<gene>
    <name evidence="2" type="ORF">HZU75_03935</name>
</gene>
<keyword evidence="3" id="KW-1185">Reference proteome</keyword>
<dbReference type="Proteomes" id="UP000510822">
    <property type="component" value="Chromosome"/>
</dbReference>
<accession>A0A7D5ZF66</accession>
<feature type="transmembrane region" description="Helical" evidence="1">
    <location>
        <begin position="31"/>
        <end position="52"/>
    </location>
</feature>
<proteinExistence type="predicted"/>
<reference evidence="2 3" key="1">
    <citation type="journal article" date="2016" name="Int. J. Syst. Evol. Microbiol.">
        <title>Chitinibacter fontanus sp. nov., isolated from a spring.</title>
        <authorList>
            <person name="Sheu S.Y."/>
            <person name="Li Y.S."/>
            <person name="Young C.C."/>
            <person name="Chen W.M."/>
        </authorList>
    </citation>
    <scope>NUCLEOTIDE SEQUENCE [LARGE SCALE GENOMIC DNA]</scope>
    <source>
        <strain evidence="2 3">STM-7</strain>
    </source>
</reference>
<feature type="transmembrane region" description="Helical" evidence="1">
    <location>
        <begin position="469"/>
        <end position="489"/>
    </location>
</feature>
<evidence type="ECO:0000313" key="2">
    <source>
        <dbReference type="EMBL" id="QLI80749.1"/>
    </source>
</evidence>
<keyword evidence="1" id="KW-0812">Transmembrane</keyword>
<feature type="transmembrane region" description="Helical" evidence="1">
    <location>
        <begin position="221"/>
        <end position="243"/>
    </location>
</feature>
<evidence type="ECO:0000313" key="3">
    <source>
        <dbReference type="Proteomes" id="UP000510822"/>
    </source>
</evidence>